<evidence type="ECO:0000259" key="3">
    <source>
        <dbReference type="Pfam" id="PF13229"/>
    </source>
</evidence>
<dbReference type="OrthoDB" id="9808066at2"/>
<dbReference type="AlphaFoldDB" id="A0A5B2XCE3"/>
<dbReference type="Proteomes" id="UP000323454">
    <property type="component" value="Unassembled WGS sequence"/>
</dbReference>
<protein>
    <submittedName>
        <fullName evidence="4">PDZ domain-containing protein</fullName>
    </submittedName>
</protein>
<dbReference type="Gene3D" id="2.60.120.260">
    <property type="entry name" value="Galactose-binding domain-like"/>
    <property type="match status" value="1"/>
</dbReference>
<evidence type="ECO:0000313" key="4">
    <source>
        <dbReference type="EMBL" id="KAA2260681.1"/>
    </source>
</evidence>
<dbReference type="InterPro" id="IPR011050">
    <property type="entry name" value="Pectin_lyase_fold/virulence"/>
</dbReference>
<organism evidence="4 5">
    <name type="scientific">Solihabitans fulvus</name>
    <dbReference type="NCBI Taxonomy" id="1892852"/>
    <lineage>
        <taxon>Bacteria</taxon>
        <taxon>Bacillati</taxon>
        <taxon>Actinomycetota</taxon>
        <taxon>Actinomycetes</taxon>
        <taxon>Pseudonocardiales</taxon>
        <taxon>Pseudonocardiaceae</taxon>
        <taxon>Solihabitans</taxon>
    </lineage>
</organism>
<keyword evidence="1" id="KW-0732">Signal</keyword>
<evidence type="ECO:0000259" key="2">
    <source>
        <dbReference type="Pfam" id="PF13180"/>
    </source>
</evidence>
<feature type="domain" description="Right handed beta helix" evidence="3">
    <location>
        <begin position="341"/>
        <end position="491"/>
    </location>
</feature>
<dbReference type="EMBL" id="VUOB01000035">
    <property type="protein sequence ID" value="KAA2260681.1"/>
    <property type="molecule type" value="Genomic_DNA"/>
</dbReference>
<dbReference type="PANTHER" id="PTHR36453:SF1">
    <property type="entry name" value="RIGHT HANDED BETA HELIX DOMAIN-CONTAINING PROTEIN"/>
    <property type="match status" value="1"/>
</dbReference>
<feature type="chain" id="PRO_5039730895" evidence="1">
    <location>
        <begin position="37"/>
        <end position="965"/>
    </location>
</feature>
<accession>A0A5B2XCE3</accession>
<dbReference type="Gene3D" id="2.160.20.10">
    <property type="entry name" value="Single-stranded right-handed beta-helix, Pectin lyase-like"/>
    <property type="match status" value="2"/>
</dbReference>
<dbReference type="SMART" id="SM00710">
    <property type="entry name" value="PbH1"/>
    <property type="match status" value="6"/>
</dbReference>
<dbReference type="Pfam" id="PF13180">
    <property type="entry name" value="PDZ_2"/>
    <property type="match status" value="1"/>
</dbReference>
<reference evidence="4 5" key="1">
    <citation type="submission" date="2019-09" db="EMBL/GenBank/DDBJ databases">
        <title>Goodfellowia gen. nov., a new genus of the Pseudonocardineae related to Actinoalloteichus, containing Goodfellowia coeruleoviolacea gen. nov., comb. nov. gen. nov., comb. nov.</title>
        <authorList>
            <person name="Labeda D."/>
        </authorList>
    </citation>
    <scope>NUCLEOTIDE SEQUENCE [LARGE SCALE GENOMIC DNA]</scope>
    <source>
        <strain evidence="4 5">AN110305</strain>
    </source>
</reference>
<feature type="signal peptide" evidence="1">
    <location>
        <begin position="1"/>
        <end position="36"/>
    </location>
</feature>
<evidence type="ECO:0000313" key="5">
    <source>
        <dbReference type="Proteomes" id="UP000323454"/>
    </source>
</evidence>
<dbReference type="InterPro" id="IPR039448">
    <property type="entry name" value="Beta_helix"/>
</dbReference>
<dbReference type="PANTHER" id="PTHR36453">
    <property type="entry name" value="SECRETED PROTEIN-RELATED"/>
    <property type="match status" value="1"/>
</dbReference>
<dbReference type="InterPro" id="IPR001478">
    <property type="entry name" value="PDZ"/>
</dbReference>
<feature type="domain" description="PDZ" evidence="2">
    <location>
        <begin position="732"/>
        <end position="821"/>
    </location>
</feature>
<keyword evidence="5" id="KW-1185">Reference proteome</keyword>
<name>A0A5B2XCE3_9PSEU</name>
<evidence type="ECO:0000256" key="1">
    <source>
        <dbReference type="SAM" id="SignalP"/>
    </source>
</evidence>
<sequence>MRHGWNLSTARRRGAVPLTAALSITLLALTAPESMGAPVHSRVVNVYVAPTGNDANGGSSEARPVLTLARAQAAARAASRSGKAVHVWVRGGSYHLAATLRFTAADSGTPSAPVTYSAYPGEKVVIGGGRQVTAAWTAYSGAIQVADVGKNLSIDGLFLNGTKQTLARYPNADPAATVLNGTTSMATLDARAKTWNNPTTGYIRALHYGHWGGNDYTITGFSSGQLQTQWVGDNNRGSGMDPNTVVAENIFEELDAPGEWFYDKTAGKLYLQPPAGTDLSTAMVETAELDELIRVEGHSPTQPVHDLTFNGFTFTQTHRTLFDTPYEGLQLGDWAIARAGAIHAKNTKRITVSGSVFDNVGGNGVFIDGYNKDDVVTRNRFTSSGASDVQVVGSPAAVRDRSTWNAMVNPPTDLTPGPKTEDYPRDITVSDNSMADMGRFEKQSAGVNISMSRQVTVSHNTIHGSPRSCVNINDGTWGGNLVDSNDIFDCVKETSDHGPINAWGRDRFWPIAGPNINPSAQSDAQQKSYARLDVVSPNTISNNRVWHNSEWAIDLDDGSSNYVLTNNLLLNAGIKLRDGFYRTVTNNIVVNGSIYEQITHRDVEDAINRNIVLTGQPYQLTVSDPATAKYTADNNVFWNNDGTVTGLDGAWAANGLDTHSVTASPQFTNGSPWGTPAMKDYTVAGTSPALTLGFVNFPMDRFGTGNPGEPAPPAVTWPDTPVVPTRASQAEPLMGATVKQVYDNAVQSAVGLGDFNGLYLENVPTTSYAYGQGLRTLDVIRSVNDSTVTDRDSFWTVYQALAPGSTVTAGVWRSQALTTVTFTKPADPQQYNNTAGVAYTGAGWGWRGKDTGGGGSFMDDIDATTTIGDSFSFRFNGTGIDLITEKYSDEGEIDIYVDGVLQTTVDATSATRAYQQTVYSKDGLAPGVHTLKGVMKTGQYMIVDGFAVRTGIPPQRIKKVVSVGT</sequence>
<dbReference type="InterPro" id="IPR006626">
    <property type="entry name" value="PbH1"/>
</dbReference>
<dbReference type="SUPFAM" id="SSF50156">
    <property type="entry name" value="PDZ domain-like"/>
    <property type="match status" value="1"/>
</dbReference>
<dbReference type="InterPro" id="IPR012334">
    <property type="entry name" value="Pectin_lyas_fold"/>
</dbReference>
<dbReference type="SUPFAM" id="SSF51126">
    <property type="entry name" value="Pectin lyase-like"/>
    <property type="match status" value="2"/>
</dbReference>
<dbReference type="Pfam" id="PF13229">
    <property type="entry name" value="Beta_helix"/>
    <property type="match status" value="1"/>
</dbReference>
<gene>
    <name evidence="4" type="ORF">F0L68_20005</name>
</gene>
<proteinExistence type="predicted"/>
<comment type="caution">
    <text evidence="4">The sequence shown here is derived from an EMBL/GenBank/DDBJ whole genome shotgun (WGS) entry which is preliminary data.</text>
</comment>
<reference evidence="4 5" key="2">
    <citation type="submission" date="2019-09" db="EMBL/GenBank/DDBJ databases">
        <authorList>
            <person name="Jin C."/>
        </authorList>
    </citation>
    <scope>NUCLEOTIDE SEQUENCE [LARGE SCALE GENOMIC DNA]</scope>
    <source>
        <strain evidence="4 5">AN110305</strain>
    </source>
</reference>
<dbReference type="Gene3D" id="2.30.42.10">
    <property type="match status" value="1"/>
</dbReference>
<dbReference type="InterPro" id="IPR036034">
    <property type="entry name" value="PDZ_sf"/>
</dbReference>